<keyword evidence="2" id="KW-1185">Reference proteome</keyword>
<evidence type="ECO:0000313" key="2">
    <source>
        <dbReference type="Proteomes" id="UP000018731"/>
    </source>
</evidence>
<sequence>MPNTKIPKSLFALFQSVFCAPKSWTKSAIKFFDRICALAFASFVFCGTACLAEVSGGFVGAYYGYGEFRQVSSGTFGLGGVPIATGATTIKADSFSTGVSLGYKHFFNPYLGLRLYGEISVYVPEFRFEGEVEDTTLINYGANLDLLVNFIAKPEIDFGIFVGGGVGANTYVAKEIEQLKKDIREYGLGFRVNDTRLDVALNAGVRFHFARRHGIELGSRVPFYPAVVLNENLYEAGASINLKIEYVHIYNVFVRYTFRF</sequence>
<gene>
    <name evidence="1" type="ORF">HMPREF2086_00418</name>
</gene>
<dbReference type="PRINTS" id="PR01776">
    <property type="entry name" value="HPOMPFAMILY"/>
</dbReference>
<accession>V8CCF2</accession>
<dbReference type="EMBL" id="AZJI01000001">
    <property type="protein sequence ID" value="ETD25083.1"/>
    <property type="molecule type" value="Genomic_DNA"/>
</dbReference>
<dbReference type="Gene3D" id="2.40.160.20">
    <property type="match status" value="1"/>
</dbReference>
<evidence type="ECO:0000313" key="1">
    <source>
        <dbReference type="EMBL" id="ETD25083.1"/>
    </source>
</evidence>
<organism evidence="1 2">
    <name type="scientific">Helicobacter macacae MIT 99-5501</name>
    <dbReference type="NCBI Taxonomy" id="1357400"/>
    <lineage>
        <taxon>Bacteria</taxon>
        <taxon>Pseudomonadati</taxon>
        <taxon>Campylobacterota</taxon>
        <taxon>Epsilonproteobacteria</taxon>
        <taxon>Campylobacterales</taxon>
        <taxon>Helicobacteraceae</taxon>
        <taxon>Helicobacter</taxon>
    </lineage>
</organism>
<dbReference type="SUPFAM" id="SSF56925">
    <property type="entry name" value="OMPA-like"/>
    <property type="match status" value="1"/>
</dbReference>
<dbReference type="InterPro" id="IPR011250">
    <property type="entry name" value="OMP/PagP_B-barrel"/>
</dbReference>
<name>V8CCF2_9HELI</name>
<reference evidence="1 2" key="1">
    <citation type="journal article" date="2014" name="Genome Announc.">
        <title>Draft genome sequences of six enterohepatic helicobacter species isolated from humans and one from rhesus macaques.</title>
        <authorList>
            <person name="Shen Z."/>
            <person name="Sheh A."/>
            <person name="Young S.K."/>
            <person name="Abouelliel A."/>
            <person name="Ward D.V."/>
            <person name="Earl A.M."/>
            <person name="Fox J.G."/>
        </authorList>
    </citation>
    <scope>NUCLEOTIDE SEQUENCE [LARGE SCALE GENOMIC DNA]</scope>
    <source>
        <strain evidence="1 2">MIT 99-5501</strain>
    </source>
</reference>
<dbReference type="PATRIC" id="fig|1357400.3.peg.565"/>
<dbReference type="RefSeq" id="WP_023927098.1">
    <property type="nucleotide sequence ID" value="NZ_KI669454.1"/>
</dbReference>
<dbReference type="OrthoDB" id="5319509at2"/>
<comment type="caution">
    <text evidence="1">The sequence shown here is derived from an EMBL/GenBank/DDBJ whole genome shotgun (WGS) entry which is preliminary data.</text>
</comment>
<dbReference type="InterPro" id="IPR002718">
    <property type="entry name" value="OMP_Helicobacter"/>
</dbReference>
<protein>
    <recommendedName>
        <fullName evidence="3">Outer membrane protein beta-barrel domain-containing protein</fullName>
    </recommendedName>
</protein>
<proteinExistence type="predicted"/>
<dbReference type="HOGENOM" id="CLU_026212_2_0_7"/>
<dbReference type="Proteomes" id="UP000018731">
    <property type="component" value="Unassembled WGS sequence"/>
</dbReference>
<dbReference type="AlphaFoldDB" id="V8CCF2"/>
<evidence type="ECO:0008006" key="3">
    <source>
        <dbReference type="Google" id="ProtNLM"/>
    </source>
</evidence>
<dbReference type="Pfam" id="PF01856">
    <property type="entry name" value="HP_OMP"/>
    <property type="match status" value="1"/>
</dbReference>